<evidence type="ECO:0000313" key="8">
    <source>
        <dbReference type="Proteomes" id="UP000515158"/>
    </source>
</evidence>
<feature type="region of interest" description="Disordered" evidence="6">
    <location>
        <begin position="322"/>
        <end position="344"/>
    </location>
</feature>
<evidence type="ECO:0000313" key="9">
    <source>
        <dbReference type="RefSeq" id="XP_034235409.1"/>
    </source>
</evidence>
<keyword evidence="8" id="KW-1185">Reference proteome</keyword>
<dbReference type="OrthoDB" id="428480at2759"/>
<dbReference type="SUPFAM" id="SSF51445">
    <property type="entry name" value="(Trans)glycosidases"/>
    <property type="match status" value="2"/>
</dbReference>
<protein>
    <recommendedName>
        <fullName evidence="4">Beta-hexosaminidase</fullName>
        <ecNumber evidence="4">3.2.1.52</ecNumber>
    </recommendedName>
</protein>
<dbReference type="GO" id="GO:0005975">
    <property type="term" value="P:carbohydrate metabolic process"/>
    <property type="evidence" value="ECO:0007669"/>
    <property type="project" value="InterPro"/>
</dbReference>
<dbReference type="InterPro" id="IPR029018">
    <property type="entry name" value="Hex-like_dom2"/>
</dbReference>
<evidence type="ECO:0000256" key="2">
    <source>
        <dbReference type="ARBA" id="ARBA00006285"/>
    </source>
</evidence>
<evidence type="ECO:0000256" key="5">
    <source>
        <dbReference type="PIRSR" id="PIRSR001093-1"/>
    </source>
</evidence>
<dbReference type="GeneID" id="117641840"/>
<dbReference type="InterPro" id="IPR017853">
    <property type="entry name" value="GH"/>
</dbReference>
<dbReference type="InParanoid" id="A0A6P8ZJI4"/>
<feature type="domain" description="Glycoside hydrolase family 20 catalytic" evidence="7">
    <location>
        <begin position="104"/>
        <end position="323"/>
    </location>
</feature>
<dbReference type="RefSeq" id="XP_034235409.1">
    <property type="nucleotide sequence ID" value="XM_034379518.1"/>
</dbReference>
<organism evidence="9">
    <name type="scientific">Thrips palmi</name>
    <name type="common">Melon thrips</name>
    <dbReference type="NCBI Taxonomy" id="161013"/>
    <lineage>
        <taxon>Eukaryota</taxon>
        <taxon>Metazoa</taxon>
        <taxon>Ecdysozoa</taxon>
        <taxon>Arthropoda</taxon>
        <taxon>Hexapoda</taxon>
        <taxon>Insecta</taxon>
        <taxon>Pterygota</taxon>
        <taxon>Neoptera</taxon>
        <taxon>Paraneoptera</taxon>
        <taxon>Thysanoptera</taxon>
        <taxon>Terebrantia</taxon>
        <taxon>Thripoidea</taxon>
        <taxon>Thripidae</taxon>
        <taxon>Thrips</taxon>
    </lineage>
</organism>
<accession>A0A6P8ZJI4</accession>
<dbReference type="AlphaFoldDB" id="A0A6P8ZJI4"/>
<evidence type="ECO:0000256" key="4">
    <source>
        <dbReference type="PIRNR" id="PIRNR001093"/>
    </source>
</evidence>
<dbReference type="Pfam" id="PF00728">
    <property type="entry name" value="Glyco_hydro_20"/>
    <property type="match status" value="2"/>
</dbReference>
<keyword evidence="4" id="KW-0326">Glycosidase</keyword>
<reference evidence="9" key="1">
    <citation type="submission" date="2025-08" db="UniProtKB">
        <authorList>
            <consortium name="RefSeq"/>
        </authorList>
    </citation>
    <scope>IDENTIFICATION</scope>
    <source>
        <tissue evidence="9">Total insect</tissue>
    </source>
</reference>
<evidence type="ECO:0000256" key="6">
    <source>
        <dbReference type="SAM" id="MobiDB-lite"/>
    </source>
</evidence>
<evidence type="ECO:0000259" key="7">
    <source>
        <dbReference type="Pfam" id="PF00728"/>
    </source>
</evidence>
<evidence type="ECO:0000256" key="1">
    <source>
        <dbReference type="ARBA" id="ARBA00001231"/>
    </source>
</evidence>
<dbReference type="PANTHER" id="PTHR22600:SF42">
    <property type="entry name" value="BETA-N-ACETYLHEXOSAMINIDASE"/>
    <property type="match status" value="1"/>
</dbReference>
<dbReference type="PRINTS" id="PR00738">
    <property type="entry name" value="GLHYDRLASE20"/>
</dbReference>
<name>A0A6P8ZJI4_THRPL</name>
<keyword evidence="3 4" id="KW-0378">Hydrolase</keyword>
<feature type="domain" description="Glycoside hydrolase family 20 catalytic" evidence="7">
    <location>
        <begin position="407"/>
        <end position="544"/>
    </location>
</feature>
<dbReference type="GO" id="GO:0016231">
    <property type="term" value="F:beta-N-acetylglucosaminidase activity"/>
    <property type="evidence" value="ECO:0007669"/>
    <property type="project" value="TreeGrafter"/>
</dbReference>
<comment type="similarity">
    <text evidence="2 4">Belongs to the glycosyl hydrolase 20 family.</text>
</comment>
<dbReference type="GO" id="GO:0005886">
    <property type="term" value="C:plasma membrane"/>
    <property type="evidence" value="ECO:0007669"/>
    <property type="project" value="TreeGrafter"/>
</dbReference>
<dbReference type="InterPro" id="IPR015883">
    <property type="entry name" value="Glyco_hydro_20_cat"/>
</dbReference>
<dbReference type="KEGG" id="tpal:117641840"/>
<dbReference type="Proteomes" id="UP000515158">
    <property type="component" value="Unplaced"/>
</dbReference>
<dbReference type="PANTHER" id="PTHR22600">
    <property type="entry name" value="BETA-HEXOSAMINIDASE"/>
    <property type="match status" value="1"/>
</dbReference>
<proteinExistence type="inferred from homology"/>
<dbReference type="SUPFAM" id="SSF55545">
    <property type="entry name" value="beta-N-acetylhexosaminidase-like domain"/>
    <property type="match status" value="1"/>
</dbReference>
<dbReference type="PIRSF" id="PIRSF001093">
    <property type="entry name" value="B-hxosamndse_ab_euk"/>
    <property type="match status" value="1"/>
</dbReference>
<sequence>MAPGVRLDVEVCVETDALSLDWSSDESYVLEGLEKLDSDAAAPPGQGRQGVVVARIRAATFFGARHALESLSQLIAHTGPPPDGSSDGLLVIVDRFTVTDAPAFPHRGLLLDTSRNYYPPAYIRATINAMAQNKLNVLHWHITDSQSFPYESTSLPQMSAFGAYSPRETYPAATVRELSRFALSRGVRLLPELDAPAHVAAGWGWGRAAGLGDLVVCEAQQPWIRYCVEPPCGQLNPANPNVYRVLAALFDDMLKDFYDAPSSPVPFFHMGGDEVHMGCWNSSKEVLDYMARSLGRPKRRKEDFVALWGHFQARATQALDKAQRDMQPPQPDLPTTEGPLLPDVDADVNDVREGEVNSVLRRRQAPDDGPLAAQAAVGPVELVELPEVAEDIDDGLQEGRASPSQSGSGIPVILWTSELTAADVVQKYLDKDRYVIQLWLRAGDPLARDLVSKGYRVIVSTKDAWYLDHGFGNWKGNSTAGYLYHPWQVAYDNDPLAGLGGLGDVSRQVLGGEAAMWGEQADQSGASTKTWPRAAAVAERLWSGPSATTWTSARIRFVRHRDRMARLGTPSESVQPEWCTQHEGQCY</sequence>
<evidence type="ECO:0000256" key="3">
    <source>
        <dbReference type="ARBA" id="ARBA00022801"/>
    </source>
</evidence>
<dbReference type="Gene3D" id="3.30.379.10">
    <property type="entry name" value="Chitobiase/beta-hexosaminidase domain 2-like"/>
    <property type="match status" value="1"/>
</dbReference>
<feature type="active site" description="Proton donor" evidence="5">
    <location>
        <position position="274"/>
    </location>
</feature>
<dbReference type="InterPro" id="IPR025705">
    <property type="entry name" value="Beta_hexosaminidase_sua/sub"/>
</dbReference>
<gene>
    <name evidence="9" type="primary">LOC117641840</name>
</gene>
<comment type="catalytic activity">
    <reaction evidence="1 4">
        <text>Hydrolysis of terminal non-reducing N-acetyl-D-hexosamine residues in N-acetyl-beta-D-hexosaminides.</text>
        <dbReference type="EC" id="3.2.1.52"/>
    </reaction>
</comment>
<dbReference type="EC" id="3.2.1.52" evidence="4"/>
<dbReference type="Gene3D" id="3.20.20.80">
    <property type="entry name" value="Glycosidases"/>
    <property type="match status" value="2"/>
</dbReference>
<dbReference type="GO" id="GO:0030203">
    <property type="term" value="P:glycosaminoglycan metabolic process"/>
    <property type="evidence" value="ECO:0007669"/>
    <property type="project" value="TreeGrafter"/>
</dbReference>